<dbReference type="InterPro" id="IPR011060">
    <property type="entry name" value="RibuloseP-bd_barrel"/>
</dbReference>
<keyword evidence="7 9" id="KW-0057">Aromatic amino acid biosynthesis</keyword>
<dbReference type="EC" id="5.3.1.24" evidence="3 9"/>
<dbReference type="GO" id="GO:0004640">
    <property type="term" value="F:phosphoribosylanthranilate isomerase activity"/>
    <property type="evidence" value="ECO:0007669"/>
    <property type="project" value="UniProtKB-UniRule"/>
</dbReference>
<dbReference type="SUPFAM" id="SSF51366">
    <property type="entry name" value="Ribulose-phoshate binding barrel"/>
    <property type="match status" value="1"/>
</dbReference>
<feature type="domain" description="N-(5'phosphoribosyl) anthranilate isomerase (PRAI)" evidence="10">
    <location>
        <begin position="6"/>
        <end position="218"/>
    </location>
</feature>
<dbReference type="InterPro" id="IPR013785">
    <property type="entry name" value="Aldolase_TIM"/>
</dbReference>
<evidence type="ECO:0000259" key="10">
    <source>
        <dbReference type="Pfam" id="PF00697"/>
    </source>
</evidence>
<dbReference type="AlphaFoldDB" id="A0AA96LBK2"/>
<keyword evidence="6 9" id="KW-0822">Tryptophan biosynthesis</keyword>
<accession>A0AA96LBK2</accession>
<evidence type="ECO:0000313" key="12">
    <source>
        <dbReference type="Proteomes" id="UP001305702"/>
    </source>
</evidence>
<dbReference type="KEGG" id="paun:MJA45_16730"/>
<evidence type="ECO:0000256" key="7">
    <source>
        <dbReference type="ARBA" id="ARBA00023141"/>
    </source>
</evidence>
<evidence type="ECO:0000256" key="8">
    <source>
        <dbReference type="ARBA" id="ARBA00023235"/>
    </source>
</evidence>
<comment type="pathway">
    <text evidence="2 9">Amino-acid biosynthesis; L-tryptophan biosynthesis; L-tryptophan from chorismate: step 3/5.</text>
</comment>
<dbReference type="GO" id="GO:0000162">
    <property type="term" value="P:L-tryptophan biosynthetic process"/>
    <property type="evidence" value="ECO:0007669"/>
    <property type="project" value="UniProtKB-UniRule"/>
</dbReference>
<dbReference type="Gene3D" id="3.20.20.70">
    <property type="entry name" value="Aldolase class I"/>
    <property type="match status" value="1"/>
</dbReference>
<dbReference type="RefSeq" id="WP_315603048.1">
    <property type="nucleotide sequence ID" value="NZ_CP130318.1"/>
</dbReference>
<dbReference type="EMBL" id="CP130318">
    <property type="protein sequence ID" value="WNQ09275.1"/>
    <property type="molecule type" value="Genomic_DNA"/>
</dbReference>
<gene>
    <name evidence="9" type="primary">trpF</name>
    <name evidence="11" type="ORF">MJA45_16730</name>
</gene>
<evidence type="ECO:0000256" key="9">
    <source>
        <dbReference type="HAMAP-Rule" id="MF_00135"/>
    </source>
</evidence>
<reference evidence="11 12" key="1">
    <citation type="submission" date="2022-02" db="EMBL/GenBank/DDBJ databases">
        <title>Paenibacillus sp. MBLB1776 Whole Genome Shotgun Sequencing.</title>
        <authorList>
            <person name="Hwang C.Y."/>
            <person name="Cho E.-S."/>
            <person name="Seo M.-J."/>
        </authorList>
    </citation>
    <scope>NUCLEOTIDE SEQUENCE [LARGE SCALE GENOMIC DNA]</scope>
    <source>
        <strain evidence="11 12">MBLB1776</strain>
    </source>
</reference>
<dbReference type="PANTHER" id="PTHR42894">
    <property type="entry name" value="N-(5'-PHOSPHORIBOSYL)ANTHRANILATE ISOMERASE"/>
    <property type="match status" value="1"/>
</dbReference>
<protein>
    <recommendedName>
        <fullName evidence="4 9">N-(5'-phosphoribosyl)anthranilate isomerase</fullName>
        <shortName evidence="9">PRAI</shortName>
        <ecNumber evidence="3 9">5.3.1.24</ecNumber>
    </recommendedName>
</protein>
<dbReference type="Pfam" id="PF00697">
    <property type="entry name" value="PRAI"/>
    <property type="match status" value="1"/>
</dbReference>
<evidence type="ECO:0000256" key="1">
    <source>
        <dbReference type="ARBA" id="ARBA00001164"/>
    </source>
</evidence>
<evidence type="ECO:0000256" key="4">
    <source>
        <dbReference type="ARBA" id="ARBA00022272"/>
    </source>
</evidence>
<dbReference type="InterPro" id="IPR044643">
    <property type="entry name" value="TrpF_fam"/>
</dbReference>
<organism evidence="11 12">
    <name type="scientific">Paenibacillus aurantius</name>
    <dbReference type="NCBI Taxonomy" id="2918900"/>
    <lineage>
        <taxon>Bacteria</taxon>
        <taxon>Bacillati</taxon>
        <taxon>Bacillota</taxon>
        <taxon>Bacilli</taxon>
        <taxon>Bacillales</taxon>
        <taxon>Paenibacillaceae</taxon>
        <taxon>Paenibacillus</taxon>
    </lineage>
</organism>
<dbReference type="InterPro" id="IPR001240">
    <property type="entry name" value="PRAI_dom"/>
</dbReference>
<dbReference type="Proteomes" id="UP001305702">
    <property type="component" value="Chromosome"/>
</dbReference>
<evidence type="ECO:0000313" key="11">
    <source>
        <dbReference type="EMBL" id="WNQ09275.1"/>
    </source>
</evidence>
<dbReference type="CDD" id="cd00405">
    <property type="entry name" value="PRAI"/>
    <property type="match status" value="1"/>
</dbReference>
<name>A0AA96LBK2_9BACL</name>
<comment type="catalytic activity">
    <reaction evidence="1 9">
        <text>N-(5-phospho-beta-D-ribosyl)anthranilate = 1-(2-carboxyphenylamino)-1-deoxy-D-ribulose 5-phosphate</text>
        <dbReference type="Rhea" id="RHEA:21540"/>
        <dbReference type="ChEBI" id="CHEBI:18277"/>
        <dbReference type="ChEBI" id="CHEBI:58613"/>
        <dbReference type="EC" id="5.3.1.24"/>
    </reaction>
</comment>
<keyword evidence="5 9" id="KW-0028">Amino-acid biosynthesis</keyword>
<evidence type="ECO:0000256" key="6">
    <source>
        <dbReference type="ARBA" id="ARBA00022822"/>
    </source>
</evidence>
<evidence type="ECO:0000256" key="3">
    <source>
        <dbReference type="ARBA" id="ARBA00012572"/>
    </source>
</evidence>
<dbReference type="PANTHER" id="PTHR42894:SF1">
    <property type="entry name" value="N-(5'-PHOSPHORIBOSYL)ANTHRANILATE ISOMERASE"/>
    <property type="match status" value="1"/>
</dbReference>
<evidence type="ECO:0000256" key="5">
    <source>
        <dbReference type="ARBA" id="ARBA00022605"/>
    </source>
</evidence>
<comment type="similarity">
    <text evidence="9">Belongs to the TrpF family.</text>
</comment>
<dbReference type="HAMAP" id="MF_00135">
    <property type="entry name" value="PRAI"/>
    <property type="match status" value="1"/>
</dbReference>
<keyword evidence="12" id="KW-1185">Reference proteome</keyword>
<keyword evidence="8 9" id="KW-0413">Isomerase</keyword>
<sequence>MTAAEVKICGITDEATLERILSYPIDYIGFMFAPSKRRITAAQAGRFLELMRATGLASLPRTVGVFVNPTEEYMSEVMEQARLDVIQLHGQESPFLCRYARDKFGVKVFKVISIRPDSGSKEAEEQLSPYRGAADAILLDTFEPVHGGGGGKTFAWDLILGYREAAHKLGMKLLVAGGLTSDNVAGLIERYRPDGVDVSSGVETEGVKDSTKIQAFVERVKGL</sequence>
<evidence type="ECO:0000256" key="2">
    <source>
        <dbReference type="ARBA" id="ARBA00004664"/>
    </source>
</evidence>
<proteinExistence type="inferred from homology"/>